<protein>
    <submittedName>
        <fullName evidence="2">Uncharacterized protein</fullName>
    </submittedName>
</protein>
<gene>
    <name evidence="2" type="ORF">N656DRAFT_779492</name>
</gene>
<dbReference type="EMBL" id="MU853342">
    <property type="protein sequence ID" value="KAK4112608.1"/>
    <property type="molecule type" value="Genomic_DNA"/>
</dbReference>
<feature type="compositionally biased region" description="Low complexity" evidence="1">
    <location>
        <begin position="39"/>
        <end position="54"/>
    </location>
</feature>
<name>A0AAN6TDY3_9PEZI</name>
<proteinExistence type="predicted"/>
<dbReference type="AlphaFoldDB" id="A0AAN6TDY3"/>
<feature type="compositionally biased region" description="Basic and acidic residues" evidence="1">
    <location>
        <begin position="7"/>
        <end position="30"/>
    </location>
</feature>
<dbReference type="Proteomes" id="UP001302812">
    <property type="component" value="Unassembled WGS sequence"/>
</dbReference>
<reference evidence="2" key="2">
    <citation type="submission" date="2023-05" db="EMBL/GenBank/DDBJ databases">
        <authorList>
            <consortium name="Lawrence Berkeley National Laboratory"/>
            <person name="Steindorff A."/>
            <person name="Hensen N."/>
            <person name="Bonometti L."/>
            <person name="Westerberg I."/>
            <person name="Brannstrom I.O."/>
            <person name="Guillou S."/>
            <person name="Cros-Aarteil S."/>
            <person name="Calhoun S."/>
            <person name="Haridas S."/>
            <person name="Kuo A."/>
            <person name="Mondo S."/>
            <person name="Pangilinan J."/>
            <person name="Riley R."/>
            <person name="Labutti K."/>
            <person name="Andreopoulos B."/>
            <person name="Lipzen A."/>
            <person name="Chen C."/>
            <person name="Yanf M."/>
            <person name="Daum C."/>
            <person name="Ng V."/>
            <person name="Clum A."/>
            <person name="Ohm R."/>
            <person name="Martin F."/>
            <person name="Silar P."/>
            <person name="Natvig D."/>
            <person name="Lalanne C."/>
            <person name="Gautier V."/>
            <person name="Ament-Velasquez S.L."/>
            <person name="Kruys A."/>
            <person name="Hutchinson M.I."/>
            <person name="Powell A.J."/>
            <person name="Barry K."/>
            <person name="Miller A.N."/>
            <person name="Grigoriev I.V."/>
            <person name="Debuchy R."/>
            <person name="Gladieux P."/>
            <person name="Thoren M.H."/>
            <person name="Johannesson H."/>
        </authorList>
    </citation>
    <scope>NUCLEOTIDE SEQUENCE</scope>
    <source>
        <strain evidence="2">CBS 508.74</strain>
    </source>
</reference>
<feature type="region of interest" description="Disordered" evidence="1">
    <location>
        <begin position="1"/>
        <end position="54"/>
    </location>
</feature>
<sequence length="54" mass="6110">MNPNPLSDREKAMENQWIKEKEKRMAKEMAAKTQATRDAGSSSTGQQQASQEQK</sequence>
<dbReference type="GeneID" id="89939325"/>
<evidence type="ECO:0000313" key="2">
    <source>
        <dbReference type="EMBL" id="KAK4112608.1"/>
    </source>
</evidence>
<dbReference type="RefSeq" id="XP_064670178.1">
    <property type="nucleotide sequence ID" value="XM_064815200.1"/>
</dbReference>
<evidence type="ECO:0000256" key="1">
    <source>
        <dbReference type="SAM" id="MobiDB-lite"/>
    </source>
</evidence>
<comment type="caution">
    <text evidence="2">The sequence shown here is derived from an EMBL/GenBank/DDBJ whole genome shotgun (WGS) entry which is preliminary data.</text>
</comment>
<accession>A0AAN6TDY3</accession>
<keyword evidence="3" id="KW-1185">Reference proteome</keyword>
<reference evidence="2" key="1">
    <citation type="journal article" date="2023" name="Mol. Phylogenet. Evol.">
        <title>Genome-scale phylogeny and comparative genomics of the fungal order Sordariales.</title>
        <authorList>
            <person name="Hensen N."/>
            <person name="Bonometti L."/>
            <person name="Westerberg I."/>
            <person name="Brannstrom I.O."/>
            <person name="Guillou S."/>
            <person name="Cros-Aarteil S."/>
            <person name="Calhoun S."/>
            <person name="Haridas S."/>
            <person name="Kuo A."/>
            <person name="Mondo S."/>
            <person name="Pangilinan J."/>
            <person name="Riley R."/>
            <person name="LaButti K."/>
            <person name="Andreopoulos B."/>
            <person name="Lipzen A."/>
            <person name="Chen C."/>
            <person name="Yan M."/>
            <person name="Daum C."/>
            <person name="Ng V."/>
            <person name="Clum A."/>
            <person name="Steindorff A."/>
            <person name="Ohm R.A."/>
            <person name="Martin F."/>
            <person name="Silar P."/>
            <person name="Natvig D.O."/>
            <person name="Lalanne C."/>
            <person name="Gautier V."/>
            <person name="Ament-Velasquez S.L."/>
            <person name="Kruys A."/>
            <person name="Hutchinson M.I."/>
            <person name="Powell A.J."/>
            <person name="Barry K."/>
            <person name="Miller A.N."/>
            <person name="Grigoriev I.V."/>
            <person name="Debuchy R."/>
            <person name="Gladieux P."/>
            <person name="Hiltunen Thoren M."/>
            <person name="Johannesson H."/>
        </authorList>
    </citation>
    <scope>NUCLEOTIDE SEQUENCE</scope>
    <source>
        <strain evidence="2">CBS 508.74</strain>
    </source>
</reference>
<evidence type="ECO:0000313" key="3">
    <source>
        <dbReference type="Proteomes" id="UP001302812"/>
    </source>
</evidence>
<organism evidence="2 3">
    <name type="scientific">Canariomyces notabilis</name>
    <dbReference type="NCBI Taxonomy" id="2074819"/>
    <lineage>
        <taxon>Eukaryota</taxon>
        <taxon>Fungi</taxon>
        <taxon>Dikarya</taxon>
        <taxon>Ascomycota</taxon>
        <taxon>Pezizomycotina</taxon>
        <taxon>Sordariomycetes</taxon>
        <taxon>Sordariomycetidae</taxon>
        <taxon>Sordariales</taxon>
        <taxon>Chaetomiaceae</taxon>
        <taxon>Canariomyces</taxon>
    </lineage>
</organism>